<evidence type="ECO:0000256" key="1">
    <source>
        <dbReference type="SAM" id="MobiDB-lite"/>
    </source>
</evidence>
<reference evidence="3 4" key="1">
    <citation type="journal article" date="2011" name="Stand. Genomic Sci.">
        <title>High quality draft genome sequence of Segniliparus rugosus CDC 945(T)= (ATCC BAA-974(T)).</title>
        <authorList>
            <person name="Earl A.M."/>
            <person name="Desjardins C.A."/>
            <person name="Fitzgerald M.G."/>
            <person name="Arachchi H.M."/>
            <person name="Zeng Q."/>
            <person name="Mehta T."/>
            <person name="Griggs A."/>
            <person name="Birren B.W."/>
            <person name="Toney N.C."/>
            <person name="Carr J."/>
            <person name="Posey J."/>
            <person name="Butler W.R."/>
        </authorList>
    </citation>
    <scope>NUCLEOTIDE SEQUENCE [LARGE SCALE GENOMIC DNA]</scope>
    <source>
        <strain evidence="4">ATCC BAA-974 / DSM 45345 / CCUG 50838 / CIP 108380 / JCM 13579 / CDC 945</strain>
    </source>
</reference>
<comment type="caution">
    <text evidence="3">The sequence shown here is derived from an EMBL/GenBank/DDBJ whole genome shotgun (WGS) entry which is preliminary data.</text>
</comment>
<dbReference type="EMBL" id="ACZI02000003">
    <property type="protein sequence ID" value="EFV14312.1"/>
    <property type="molecule type" value="Genomic_DNA"/>
</dbReference>
<dbReference type="AlphaFoldDB" id="E5XMW8"/>
<feature type="signal peptide" evidence="2">
    <location>
        <begin position="1"/>
        <end position="25"/>
    </location>
</feature>
<dbReference type="HOGENOM" id="CLU_1676636_0_0_11"/>
<feature type="compositionally biased region" description="Basic and acidic residues" evidence="1">
    <location>
        <begin position="120"/>
        <end position="137"/>
    </location>
</feature>
<keyword evidence="4" id="KW-1185">Reference proteome</keyword>
<evidence type="ECO:0000313" key="4">
    <source>
        <dbReference type="Proteomes" id="UP000004816"/>
    </source>
</evidence>
<evidence type="ECO:0000256" key="2">
    <source>
        <dbReference type="SAM" id="SignalP"/>
    </source>
</evidence>
<name>E5XMW8_SEGRC</name>
<accession>E5XMW8</accession>
<proteinExistence type="predicted"/>
<keyword evidence="2" id="KW-0732">Signal</keyword>
<gene>
    <name evidence="3" type="ORF">HMPREF9336_00838</name>
</gene>
<dbReference type="RefSeq" id="WP_007468134.1">
    <property type="nucleotide sequence ID" value="NZ_KI391954.1"/>
</dbReference>
<dbReference type="STRING" id="679197.HMPREF9336_00838"/>
<organism evidence="3 4">
    <name type="scientific">Segniliparus rugosus (strain ATCC BAA-974 / DSM 45345 / CCUG 50838 / CIP 108380 / JCM 13579 / CDC 945)</name>
    <dbReference type="NCBI Taxonomy" id="679197"/>
    <lineage>
        <taxon>Bacteria</taxon>
        <taxon>Bacillati</taxon>
        <taxon>Actinomycetota</taxon>
        <taxon>Actinomycetes</taxon>
        <taxon>Mycobacteriales</taxon>
        <taxon>Segniliparaceae</taxon>
        <taxon>Segniliparus</taxon>
    </lineage>
</organism>
<feature type="region of interest" description="Disordered" evidence="1">
    <location>
        <begin position="105"/>
        <end position="157"/>
    </location>
</feature>
<evidence type="ECO:0000313" key="3">
    <source>
        <dbReference type="EMBL" id="EFV14312.1"/>
    </source>
</evidence>
<dbReference type="Proteomes" id="UP000004816">
    <property type="component" value="Unassembled WGS sequence"/>
</dbReference>
<sequence>MSVVRKLALAGVLCVAAGLPAPASADPDPATCQAIKPVIDEIVAAAVATGKGIDPGPSPSFPPGYDPAQEILGHYRKAGEAARAAADKTPDPHVAELLRRMSDAFGEFGTDETPGGIVKKPSEDEKKDAEDREKDGDEFAALGKECGYVPDRKQLGG</sequence>
<evidence type="ECO:0008006" key="5">
    <source>
        <dbReference type="Google" id="ProtNLM"/>
    </source>
</evidence>
<feature type="chain" id="PRO_5003202578" description="Hemophore-related protein" evidence="2">
    <location>
        <begin position="26"/>
        <end position="157"/>
    </location>
</feature>
<protein>
    <recommendedName>
        <fullName evidence="5">Hemophore-related protein</fullName>
    </recommendedName>
</protein>